<organism evidence="2 3">
    <name type="scientific">Collybiopsis luxurians FD-317 M1</name>
    <dbReference type="NCBI Taxonomy" id="944289"/>
    <lineage>
        <taxon>Eukaryota</taxon>
        <taxon>Fungi</taxon>
        <taxon>Dikarya</taxon>
        <taxon>Basidiomycota</taxon>
        <taxon>Agaricomycotina</taxon>
        <taxon>Agaricomycetes</taxon>
        <taxon>Agaricomycetidae</taxon>
        <taxon>Agaricales</taxon>
        <taxon>Marasmiineae</taxon>
        <taxon>Omphalotaceae</taxon>
        <taxon>Collybiopsis</taxon>
        <taxon>Collybiopsis luxurians</taxon>
    </lineage>
</organism>
<name>A0A0D0BT58_9AGAR</name>
<keyword evidence="3" id="KW-1185">Reference proteome</keyword>
<proteinExistence type="predicted"/>
<feature type="compositionally biased region" description="Basic and acidic residues" evidence="1">
    <location>
        <begin position="171"/>
        <end position="180"/>
    </location>
</feature>
<evidence type="ECO:0000313" key="3">
    <source>
        <dbReference type="Proteomes" id="UP000053593"/>
    </source>
</evidence>
<reference evidence="2 3" key="1">
    <citation type="submission" date="2014-04" db="EMBL/GenBank/DDBJ databases">
        <title>Evolutionary Origins and Diversification of the Mycorrhizal Mutualists.</title>
        <authorList>
            <consortium name="DOE Joint Genome Institute"/>
            <consortium name="Mycorrhizal Genomics Consortium"/>
            <person name="Kohler A."/>
            <person name="Kuo A."/>
            <person name="Nagy L.G."/>
            <person name="Floudas D."/>
            <person name="Copeland A."/>
            <person name="Barry K.W."/>
            <person name="Cichocki N."/>
            <person name="Veneault-Fourrey C."/>
            <person name="LaButti K."/>
            <person name="Lindquist E.A."/>
            <person name="Lipzen A."/>
            <person name="Lundell T."/>
            <person name="Morin E."/>
            <person name="Murat C."/>
            <person name="Riley R."/>
            <person name="Ohm R."/>
            <person name="Sun H."/>
            <person name="Tunlid A."/>
            <person name="Henrissat B."/>
            <person name="Grigoriev I.V."/>
            <person name="Hibbett D.S."/>
            <person name="Martin F."/>
        </authorList>
    </citation>
    <scope>NUCLEOTIDE SEQUENCE [LARGE SCALE GENOMIC DNA]</scope>
    <source>
        <strain evidence="2 3">FD-317 M1</strain>
    </source>
</reference>
<dbReference type="EMBL" id="KN834837">
    <property type="protein sequence ID" value="KIK52789.1"/>
    <property type="molecule type" value="Genomic_DNA"/>
</dbReference>
<feature type="compositionally biased region" description="Acidic residues" evidence="1">
    <location>
        <begin position="181"/>
        <end position="200"/>
    </location>
</feature>
<dbReference type="HOGENOM" id="CLU_858036_0_0_1"/>
<protein>
    <submittedName>
        <fullName evidence="2">Uncharacterized protein</fullName>
    </submittedName>
</protein>
<sequence>MVNDMISKIKSGGASRISTKHILDGIGSTVSSGTRSKVRNTNSDLNSARAEAVKDFRRTSKAGNELVKIGSLYLFPVGTDRKVTITVKGGKYVPRKPVNLNLNGVYDLIVRGLAIVANERQSLAIDPNWTSDQAAVALAESQRISLLLALAQVENEDIQVDRKGKGKAKKTAAEEDKDSASDEEEEEGAEDEEEDNSDLEDVLLAKRKLTQKRPRLAIETDEEPDEGDTDESDDRQGTSFPVRLSGSEDEHPLFQDLDAQSDSNDSSLAAQDKVWTGIFPSIVSVSSQALGFLSFILENSFSFFELGAPYSPETLDKLDPWWLG</sequence>
<gene>
    <name evidence="2" type="ORF">GYMLUDRAFT_64049</name>
</gene>
<feature type="compositionally biased region" description="Acidic residues" evidence="1">
    <location>
        <begin position="219"/>
        <end position="233"/>
    </location>
</feature>
<feature type="region of interest" description="Disordered" evidence="1">
    <location>
        <begin position="160"/>
        <end position="200"/>
    </location>
</feature>
<evidence type="ECO:0000313" key="2">
    <source>
        <dbReference type="EMBL" id="KIK52789.1"/>
    </source>
</evidence>
<accession>A0A0D0BT58</accession>
<feature type="region of interest" description="Disordered" evidence="1">
    <location>
        <begin position="215"/>
        <end position="249"/>
    </location>
</feature>
<evidence type="ECO:0000256" key="1">
    <source>
        <dbReference type="SAM" id="MobiDB-lite"/>
    </source>
</evidence>
<dbReference type="AlphaFoldDB" id="A0A0D0BT58"/>
<dbReference type="Proteomes" id="UP000053593">
    <property type="component" value="Unassembled WGS sequence"/>
</dbReference>